<evidence type="ECO:0000256" key="1">
    <source>
        <dbReference type="SAM" id="Phobius"/>
    </source>
</evidence>
<feature type="transmembrane region" description="Helical" evidence="1">
    <location>
        <begin position="111"/>
        <end position="133"/>
    </location>
</feature>
<feature type="transmembrane region" description="Helical" evidence="1">
    <location>
        <begin position="61"/>
        <end position="91"/>
    </location>
</feature>
<name>A0A0H2RCS3_9AGAM</name>
<dbReference type="Proteomes" id="UP000053477">
    <property type="component" value="Unassembled WGS sequence"/>
</dbReference>
<proteinExistence type="predicted"/>
<evidence type="ECO:0000313" key="2">
    <source>
        <dbReference type="EMBL" id="KLO09297.1"/>
    </source>
</evidence>
<reference evidence="2 3" key="1">
    <citation type="submission" date="2015-04" db="EMBL/GenBank/DDBJ databases">
        <title>Complete genome sequence of Schizopora paradoxa KUC8140, a cosmopolitan wood degrader in East Asia.</title>
        <authorList>
            <consortium name="DOE Joint Genome Institute"/>
            <person name="Min B."/>
            <person name="Park H."/>
            <person name="Jang Y."/>
            <person name="Kim J.-J."/>
            <person name="Kim K.H."/>
            <person name="Pangilinan J."/>
            <person name="Lipzen A."/>
            <person name="Riley R."/>
            <person name="Grigoriev I.V."/>
            <person name="Spatafora J.W."/>
            <person name="Choi I.-G."/>
        </authorList>
    </citation>
    <scope>NUCLEOTIDE SEQUENCE [LARGE SCALE GENOMIC DNA]</scope>
    <source>
        <strain evidence="2 3">KUC8140</strain>
    </source>
</reference>
<sequence>MMDTNIVEIALASTDGERALLSSIYLCRSPVDVRDISLVCLSPLLNRASLSEGYRTRLDEFISLSFVFFSPFILFLLVSVLAYTAPLHFIVRHFAVPPFQTFPILERTTSPAPLTCLVVCSIPDASLSFLLLWSCDQSHRATRS</sequence>
<keyword evidence="3" id="KW-1185">Reference proteome</keyword>
<accession>A0A0H2RCS3</accession>
<organism evidence="2 3">
    <name type="scientific">Schizopora paradoxa</name>
    <dbReference type="NCBI Taxonomy" id="27342"/>
    <lineage>
        <taxon>Eukaryota</taxon>
        <taxon>Fungi</taxon>
        <taxon>Dikarya</taxon>
        <taxon>Basidiomycota</taxon>
        <taxon>Agaricomycotina</taxon>
        <taxon>Agaricomycetes</taxon>
        <taxon>Hymenochaetales</taxon>
        <taxon>Schizoporaceae</taxon>
        <taxon>Schizopora</taxon>
    </lineage>
</organism>
<gene>
    <name evidence="2" type="ORF">SCHPADRAFT_572721</name>
</gene>
<evidence type="ECO:0000313" key="3">
    <source>
        <dbReference type="Proteomes" id="UP000053477"/>
    </source>
</evidence>
<dbReference type="AlphaFoldDB" id="A0A0H2RCS3"/>
<dbReference type="EMBL" id="KQ086060">
    <property type="protein sequence ID" value="KLO09297.1"/>
    <property type="molecule type" value="Genomic_DNA"/>
</dbReference>
<keyword evidence="1" id="KW-1133">Transmembrane helix</keyword>
<dbReference type="InParanoid" id="A0A0H2RCS3"/>
<protein>
    <submittedName>
        <fullName evidence="2">Uncharacterized protein</fullName>
    </submittedName>
</protein>
<keyword evidence="1" id="KW-0812">Transmembrane</keyword>
<keyword evidence="1" id="KW-0472">Membrane</keyword>